<dbReference type="GO" id="GO:0003700">
    <property type="term" value="F:DNA-binding transcription factor activity"/>
    <property type="evidence" value="ECO:0007669"/>
    <property type="project" value="TreeGrafter"/>
</dbReference>
<dbReference type="SUPFAM" id="SSF46785">
    <property type="entry name" value="Winged helix' DNA-binding domain"/>
    <property type="match status" value="1"/>
</dbReference>
<dbReference type="InterPro" id="IPR012318">
    <property type="entry name" value="HTH_CRP"/>
</dbReference>
<dbReference type="InterPro" id="IPR018490">
    <property type="entry name" value="cNMP-bd_dom_sf"/>
</dbReference>
<dbReference type="PANTHER" id="PTHR24567">
    <property type="entry name" value="CRP FAMILY TRANSCRIPTIONAL REGULATORY PROTEIN"/>
    <property type="match status" value="1"/>
</dbReference>
<dbReference type="EMBL" id="FUYC01000004">
    <property type="protein sequence ID" value="SKA80843.1"/>
    <property type="molecule type" value="Genomic_DNA"/>
</dbReference>
<keyword evidence="2" id="KW-0238">DNA-binding</keyword>
<dbReference type="PRINTS" id="PR00034">
    <property type="entry name" value="HTHCRP"/>
</dbReference>
<feature type="domain" description="Cyclic nucleotide-binding" evidence="4">
    <location>
        <begin position="19"/>
        <end position="139"/>
    </location>
</feature>
<dbReference type="SUPFAM" id="SSF51206">
    <property type="entry name" value="cAMP-binding domain-like"/>
    <property type="match status" value="1"/>
</dbReference>
<dbReference type="InterPro" id="IPR036390">
    <property type="entry name" value="WH_DNA-bd_sf"/>
</dbReference>
<dbReference type="Proteomes" id="UP000190027">
    <property type="component" value="Unassembled WGS sequence"/>
</dbReference>
<reference evidence="6 7" key="1">
    <citation type="submission" date="2017-02" db="EMBL/GenBank/DDBJ databases">
        <authorList>
            <person name="Peterson S.W."/>
        </authorList>
    </citation>
    <scope>NUCLEOTIDE SEQUENCE [LARGE SCALE GENOMIC DNA]</scope>
    <source>
        <strain evidence="6 7">DSM 16080</strain>
    </source>
</reference>
<dbReference type="InterPro" id="IPR036388">
    <property type="entry name" value="WH-like_DNA-bd_sf"/>
</dbReference>
<dbReference type="SMART" id="SM00100">
    <property type="entry name" value="cNMP"/>
    <property type="match status" value="1"/>
</dbReference>
<dbReference type="OrthoDB" id="892842at2"/>
<evidence type="ECO:0000256" key="2">
    <source>
        <dbReference type="ARBA" id="ARBA00023125"/>
    </source>
</evidence>
<evidence type="ECO:0000313" key="6">
    <source>
        <dbReference type="EMBL" id="SKA80843.1"/>
    </source>
</evidence>
<evidence type="ECO:0000256" key="1">
    <source>
        <dbReference type="ARBA" id="ARBA00023015"/>
    </source>
</evidence>
<feature type="domain" description="HTH crp-type" evidence="5">
    <location>
        <begin position="153"/>
        <end position="221"/>
    </location>
</feature>
<proteinExistence type="predicted"/>
<gene>
    <name evidence="6" type="ORF">SAMN02745704_01407</name>
</gene>
<evidence type="ECO:0000256" key="3">
    <source>
        <dbReference type="ARBA" id="ARBA00023163"/>
    </source>
</evidence>
<keyword evidence="7" id="KW-1185">Reference proteome</keyword>
<sequence length="233" mass="26175">MEYQETTAGQPFSLSNVSLFHGLPEEQVRELTRIAVPRLVEKGEEIFQAGEEARGFYVVKSGSIKIYRAAMNGKEQIIHIWSQGDMFGEVPVFQGTTFPASARALQRSKLLFFQRKAFRSLIRDEPDLGMNMIALLAGRLRLLVGQVATLSLKEVPQRLAAYLLLLASTQESDELRLELPKGQIASYLGTIQETLSRTLRRMAEQEVIAMRGRHISILDKSQLENLASGQQQL</sequence>
<dbReference type="InterPro" id="IPR050397">
    <property type="entry name" value="Env_Response_Regulators"/>
</dbReference>
<dbReference type="CDD" id="cd00038">
    <property type="entry name" value="CAP_ED"/>
    <property type="match status" value="1"/>
</dbReference>
<dbReference type="PANTHER" id="PTHR24567:SF68">
    <property type="entry name" value="DNA-BINDING TRANSCRIPTIONAL DUAL REGULATOR CRP"/>
    <property type="match status" value="1"/>
</dbReference>
<dbReference type="PROSITE" id="PS51063">
    <property type="entry name" value="HTH_CRP_2"/>
    <property type="match status" value="1"/>
</dbReference>
<accession>A0A1T4WU07</accession>
<dbReference type="SMART" id="SM00419">
    <property type="entry name" value="HTH_CRP"/>
    <property type="match status" value="1"/>
</dbReference>
<evidence type="ECO:0000259" key="4">
    <source>
        <dbReference type="PROSITE" id="PS50042"/>
    </source>
</evidence>
<protein>
    <submittedName>
        <fullName evidence="6">CRP/FNR family transcriptional regulator, anaerobic regulatory protein</fullName>
    </submittedName>
</protein>
<dbReference type="STRING" id="1121449.SAMN02745704_01407"/>
<evidence type="ECO:0000313" key="7">
    <source>
        <dbReference type="Proteomes" id="UP000190027"/>
    </source>
</evidence>
<dbReference type="Gene3D" id="2.60.120.10">
    <property type="entry name" value="Jelly Rolls"/>
    <property type="match status" value="1"/>
</dbReference>
<keyword evidence="3" id="KW-0804">Transcription</keyword>
<dbReference type="InterPro" id="IPR000595">
    <property type="entry name" value="cNMP-bd_dom"/>
</dbReference>
<dbReference type="PROSITE" id="PS50042">
    <property type="entry name" value="CNMP_BINDING_3"/>
    <property type="match status" value="1"/>
</dbReference>
<organism evidence="6 7">
    <name type="scientific">Paucidesulfovibrio gracilis DSM 16080</name>
    <dbReference type="NCBI Taxonomy" id="1121449"/>
    <lineage>
        <taxon>Bacteria</taxon>
        <taxon>Pseudomonadati</taxon>
        <taxon>Thermodesulfobacteriota</taxon>
        <taxon>Desulfovibrionia</taxon>
        <taxon>Desulfovibrionales</taxon>
        <taxon>Desulfovibrionaceae</taxon>
        <taxon>Paucidesulfovibrio</taxon>
    </lineage>
</organism>
<dbReference type="Pfam" id="PF13545">
    <property type="entry name" value="HTH_Crp_2"/>
    <property type="match status" value="1"/>
</dbReference>
<dbReference type="Gene3D" id="1.10.10.10">
    <property type="entry name" value="Winged helix-like DNA-binding domain superfamily/Winged helix DNA-binding domain"/>
    <property type="match status" value="1"/>
</dbReference>
<dbReference type="GO" id="GO:0005829">
    <property type="term" value="C:cytosol"/>
    <property type="evidence" value="ECO:0007669"/>
    <property type="project" value="TreeGrafter"/>
</dbReference>
<dbReference type="RefSeq" id="WP_078716976.1">
    <property type="nucleotide sequence ID" value="NZ_FUYC01000004.1"/>
</dbReference>
<keyword evidence="1" id="KW-0805">Transcription regulation</keyword>
<dbReference type="GO" id="GO:0003677">
    <property type="term" value="F:DNA binding"/>
    <property type="evidence" value="ECO:0007669"/>
    <property type="project" value="UniProtKB-KW"/>
</dbReference>
<dbReference type="InterPro" id="IPR014710">
    <property type="entry name" value="RmlC-like_jellyroll"/>
</dbReference>
<dbReference type="Pfam" id="PF00027">
    <property type="entry name" value="cNMP_binding"/>
    <property type="match status" value="1"/>
</dbReference>
<evidence type="ECO:0000259" key="5">
    <source>
        <dbReference type="PROSITE" id="PS51063"/>
    </source>
</evidence>
<name>A0A1T4WU07_9BACT</name>
<dbReference type="AlphaFoldDB" id="A0A1T4WU07"/>